<dbReference type="SUPFAM" id="SSF58104">
    <property type="entry name" value="Methyl-accepting chemotaxis protein (MCP) signaling domain"/>
    <property type="match status" value="1"/>
</dbReference>
<evidence type="ECO:0000313" key="10">
    <source>
        <dbReference type="Proteomes" id="UP000619743"/>
    </source>
</evidence>
<dbReference type="EMBL" id="BMDX01000002">
    <property type="protein sequence ID" value="GGA65599.1"/>
    <property type="molecule type" value="Genomic_DNA"/>
</dbReference>
<dbReference type="PANTHER" id="PTHR32089">
    <property type="entry name" value="METHYL-ACCEPTING CHEMOTAXIS PROTEIN MCPB"/>
    <property type="match status" value="1"/>
</dbReference>
<evidence type="ECO:0000313" key="9">
    <source>
        <dbReference type="EMBL" id="GGA65599.1"/>
    </source>
</evidence>
<feature type="domain" description="Methyl-accepting transducer" evidence="7">
    <location>
        <begin position="262"/>
        <end position="498"/>
    </location>
</feature>
<dbReference type="PANTHER" id="PTHR32089:SF112">
    <property type="entry name" value="LYSOZYME-LIKE PROTEIN-RELATED"/>
    <property type="match status" value="1"/>
</dbReference>
<dbReference type="GO" id="GO:0006935">
    <property type="term" value="P:chemotaxis"/>
    <property type="evidence" value="ECO:0007669"/>
    <property type="project" value="InterPro"/>
</dbReference>
<evidence type="ECO:0000256" key="1">
    <source>
        <dbReference type="ARBA" id="ARBA00004370"/>
    </source>
</evidence>
<keyword evidence="6" id="KW-0472">Membrane</keyword>
<dbReference type="InterPro" id="IPR004089">
    <property type="entry name" value="MCPsignal_dom"/>
</dbReference>
<evidence type="ECO:0000256" key="6">
    <source>
        <dbReference type="SAM" id="Phobius"/>
    </source>
</evidence>
<evidence type="ECO:0000256" key="2">
    <source>
        <dbReference type="ARBA" id="ARBA00023224"/>
    </source>
</evidence>
<dbReference type="Pfam" id="PF00015">
    <property type="entry name" value="MCPsignal"/>
    <property type="match status" value="1"/>
</dbReference>
<dbReference type="Gene3D" id="3.30.450.290">
    <property type="match status" value="1"/>
</dbReference>
<comment type="subcellular location">
    <subcellularLocation>
        <location evidence="1">Membrane</location>
    </subcellularLocation>
</comment>
<comment type="similarity">
    <text evidence="3">Belongs to the methyl-accepting chemotaxis (MCP) protein family.</text>
</comment>
<reference evidence="10" key="1">
    <citation type="journal article" date="2019" name="Int. J. Syst. Evol. Microbiol.">
        <title>The Global Catalogue of Microorganisms (GCM) 10K type strain sequencing project: providing services to taxonomists for standard genome sequencing and annotation.</title>
        <authorList>
            <consortium name="The Broad Institute Genomics Platform"/>
            <consortium name="The Broad Institute Genome Sequencing Center for Infectious Disease"/>
            <person name="Wu L."/>
            <person name="Ma J."/>
        </authorList>
    </citation>
    <scope>NUCLEOTIDE SEQUENCE [LARGE SCALE GENOMIC DNA]</scope>
    <source>
        <strain evidence="10">CGMCC 1.10130</strain>
    </source>
</reference>
<protein>
    <submittedName>
        <fullName evidence="9">Methyl-accepting chemotaxis protein</fullName>
    </submittedName>
</protein>
<dbReference type="CDD" id="cd11386">
    <property type="entry name" value="MCP_signal"/>
    <property type="match status" value="1"/>
</dbReference>
<keyword evidence="2 4" id="KW-0807">Transducer</keyword>
<keyword evidence="10" id="KW-1185">Reference proteome</keyword>
<dbReference type="RefSeq" id="WP_087504627.1">
    <property type="nucleotide sequence ID" value="NZ_BMDX01000002.1"/>
</dbReference>
<gene>
    <name evidence="9" type="ORF">GCM10011369_03800</name>
</gene>
<evidence type="ECO:0000256" key="3">
    <source>
        <dbReference type="ARBA" id="ARBA00029447"/>
    </source>
</evidence>
<evidence type="ECO:0000259" key="8">
    <source>
        <dbReference type="PROSITE" id="PS50885"/>
    </source>
</evidence>
<dbReference type="PRINTS" id="PR00260">
    <property type="entry name" value="CHEMTRNSDUCR"/>
</dbReference>
<dbReference type="Gene3D" id="1.10.287.950">
    <property type="entry name" value="Methyl-accepting chemotaxis protein"/>
    <property type="match status" value="1"/>
</dbReference>
<dbReference type="Proteomes" id="UP000619743">
    <property type="component" value="Unassembled WGS sequence"/>
</dbReference>
<organism evidence="9 10">
    <name type="scientific">Neiella marina</name>
    <dbReference type="NCBI Taxonomy" id="508461"/>
    <lineage>
        <taxon>Bacteria</taxon>
        <taxon>Pseudomonadati</taxon>
        <taxon>Pseudomonadota</taxon>
        <taxon>Gammaproteobacteria</taxon>
        <taxon>Alteromonadales</taxon>
        <taxon>Echinimonadaceae</taxon>
        <taxon>Neiella</taxon>
    </lineage>
</organism>
<keyword evidence="6" id="KW-1133">Transmembrane helix</keyword>
<dbReference type="InterPro" id="IPR003660">
    <property type="entry name" value="HAMP_dom"/>
</dbReference>
<evidence type="ECO:0000259" key="7">
    <source>
        <dbReference type="PROSITE" id="PS50111"/>
    </source>
</evidence>
<dbReference type="InterPro" id="IPR004090">
    <property type="entry name" value="Chemotax_Me-accpt_rcpt"/>
</dbReference>
<evidence type="ECO:0000256" key="4">
    <source>
        <dbReference type="PROSITE-ProRule" id="PRU00284"/>
    </source>
</evidence>
<dbReference type="PROSITE" id="PS50111">
    <property type="entry name" value="CHEMOTAXIS_TRANSDUC_2"/>
    <property type="match status" value="1"/>
</dbReference>
<dbReference type="GO" id="GO:0007165">
    <property type="term" value="P:signal transduction"/>
    <property type="evidence" value="ECO:0007669"/>
    <property type="project" value="UniProtKB-KW"/>
</dbReference>
<feature type="domain" description="HAMP" evidence="8">
    <location>
        <begin position="204"/>
        <end position="257"/>
    </location>
</feature>
<comment type="caution">
    <text evidence="9">The sequence shown here is derived from an EMBL/GenBank/DDBJ whole genome shotgun (WGS) entry which is preliminary data.</text>
</comment>
<feature type="coiled-coil region" evidence="5">
    <location>
        <begin position="413"/>
        <end position="489"/>
    </location>
</feature>
<keyword evidence="5" id="KW-0175">Coiled coil</keyword>
<dbReference type="AlphaFoldDB" id="A0A8J2XN47"/>
<dbReference type="PROSITE" id="PS50885">
    <property type="entry name" value="HAMP"/>
    <property type="match status" value="1"/>
</dbReference>
<dbReference type="FunFam" id="1.10.287.950:FF:000001">
    <property type="entry name" value="Methyl-accepting chemotaxis sensory transducer"/>
    <property type="match status" value="1"/>
</dbReference>
<evidence type="ECO:0000256" key="5">
    <source>
        <dbReference type="SAM" id="Coils"/>
    </source>
</evidence>
<name>A0A8J2XN47_9GAMM</name>
<keyword evidence="6" id="KW-0812">Transmembrane</keyword>
<sequence length="534" mass="58510">MKQLSIAAKLYLTMSLVGLTLLLMTLSFTYQHERNLVRQMASNQATALASSYFESVNTLMLSGAMTQQPLLHQKMLSQANVEQLEIIRGQSVTAMFGSSKQATTDDELSRRALNGEAIEQFSSSASEPLLTILTPIVMTSNHDGIDCLMCHATSTEGEIGGAVRIHYSLADAEQRIYQALWQQAGLLAVVFVIGIAALALVFRRTVVARLNDLRKKLALISHQSDLSIELRNQHSDEIGQVYRSIEQLLKQFHHSVEQLASHTHLLHDTAEQVHHVAASTEKSVVELKEGTDSVATTMTQMESSSAEVLQNAKYTAERSASANQQARSGAQESQRVREQIEQLAKLVASASDSLEQLEERSDKVSTVVEVISSIAEQTNLLALNAAIEAARAGEQGRGFSVVADEVRSLANRTHDSTDEIKAINEELRQQKNQVFTIIEQVIQSAQDSSGSIQHLAEQLQTIETQSDEISKLNAQVAQAANEQTKAMEEINRHLGAIRQIAEQSAEDAATDNAISDKVVSLSEKLEAIVNAYKL</sequence>
<dbReference type="SMART" id="SM00283">
    <property type="entry name" value="MA"/>
    <property type="match status" value="1"/>
</dbReference>
<dbReference type="GO" id="GO:0004888">
    <property type="term" value="F:transmembrane signaling receptor activity"/>
    <property type="evidence" value="ECO:0007669"/>
    <property type="project" value="InterPro"/>
</dbReference>
<accession>A0A8J2XN47</accession>
<proteinExistence type="inferred from homology"/>
<feature type="transmembrane region" description="Helical" evidence="6">
    <location>
        <begin position="6"/>
        <end position="30"/>
    </location>
</feature>
<feature type="transmembrane region" description="Helical" evidence="6">
    <location>
        <begin position="184"/>
        <end position="202"/>
    </location>
</feature>
<dbReference type="GO" id="GO:0016020">
    <property type="term" value="C:membrane"/>
    <property type="evidence" value="ECO:0007669"/>
    <property type="project" value="UniProtKB-SubCell"/>
</dbReference>
<dbReference type="OrthoDB" id="9781845at2"/>